<dbReference type="InterPro" id="IPR036390">
    <property type="entry name" value="WH_DNA-bd_sf"/>
</dbReference>
<gene>
    <name evidence="6" type="ORF">HNR32_001874</name>
</gene>
<comment type="similarity">
    <text evidence="1">Belongs to the LysR transcriptional regulatory family.</text>
</comment>
<evidence type="ECO:0000256" key="3">
    <source>
        <dbReference type="ARBA" id="ARBA00023125"/>
    </source>
</evidence>
<feature type="domain" description="HTH lysR-type" evidence="5">
    <location>
        <begin position="2"/>
        <end position="59"/>
    </location>
</feature>
<evidence type="ECO:0000313" key="6">
    <source>
        <dbReference type="EMBL" id="MBB5336720.1"/>
    </source>
</evidence>
<dbReference type="Gene3D" id="3.40.190.10">
    <property type="entry name" value="Periplasmic binding protein-like II"/>
    <property type="match status" value="2"/>
</dbReference>
<dbReference type="InterPro" id="IPR036388">
    <property type="entry name" value="WH-like_DNA-bd_sf"/>
</dbReference>
<evidence type="ECO:0000313" key="7">
    <source>
        <dbReference type="Proteomes" id="UP000559117"/>
    </source>
</evidence>
<keyword evidence="2" id="KW-0805">Transcription regulation</keyword>
<dbReference type="SUPFAM" id="SSF46785">
    <property type="entry name" value="Winged helix' DNA-binding domain"/>
    <property type="match status" value="1"/>
</dbReference>
<name>A0A840UKL8_9FIRM</name>
<accession>A0A840UKL8</accession>
<evidence type="ECO:0000256" key="2">
    <source>
        <dbReference type="ARBA" id="ARBA00023015"/>
    </source>
</evidence>
<dbReference type="EMBL" id="JACHFH010000022">
    <property type="protein sequence ID" value="MBB5336720.1"/>
    <property type="molecule type" value="Genomic_DNA"/>
</dbReference>
<dbReference type="SUPFAM" id="SSF53850">
    <property type="entry name" value="Periplasmic binding protein-like II"/>
    <property type="match status" value="1"/>
</dbReference>
<protein>
    <submittedName>
        <fullName evidence="6">DNA-binding transcriptional LysR family regulator</fullName>
    </submittedName>
</protein>
<dbReference type="Proteomes" id="UP000559117">
    <property type="component" value="Unassembled WGS sequence"/>
</dbReference>
<evidence type="ECO:0000259" key="5">
    <source>
        <dbReference type="PROSITE" id="PS50931"/>
    </source>
</evidence>
<dbReference type="FunFam" id="1.10.10.10:FF:000001">
    <property type="entry name" value="LysR family transcriptional regulator"/>
    <property type="match status" value="1"/>
</dbReference>
<proteinExistence type="inferred from homology"/>
<dbReference type="InterPro" id="IPR005119">
    <property type="entry name" value="LysR_subst-bd"/>
</dbReference>
<dbReference type="PANTHER" id="PTHR30346">
    <property type="entry name" value="TRANSCRIPTIONAL DUAL REGULATOR HCAR-RELATED"/>
    <property type="match status" value="1"/>
</dbReference>
<keyword evidence="3 6" id="KW-0238">DNA-binding</keyword>
<dbReference type="Pfam" id="PF00126">
    <property type="entry name" value="HTH_1"/>
    <property type="match status" value="1"/>
</dbReference>
<dbReference type="RefSeq" id="WP_183861913.1">
    <property type="nucleotide sequence ID" value="NZ_JACHFH010000022.1"/>
</dbReference>
<dbReference type="GO" id="GO:0003700">
    <property type="term" value="F:DNA-binding transcription factor activity"/>
    <property type="evidence" value="ECO:0007669"/>
    <property type="project" value="InterPro"/>
</dbReference>
<dbReference type="Pfam" id="PF03466">
    <property type="entry name" value="LysR_substrate"/>
    <property type="match status" value="1"/>
</dbReference>
<dbReference type="PANTHER" id="PTHR30346:SF28">
    <property type="entry name" value="HTH-TYPE TRANSCRIPTIONAL REGULATOR CYNR"/>
    <property type="match status" value="1"/>
</dbReference>
<dbReference type="GO" id="GO:0003677">
    <property type="term" value="F:DNA binding"/>
    <property type="evidence" value="ECO:0007669"/>
    <property type="project" value="UniProtKB-KW"/>
</dbReference>
<sequence>MLDLKKLHYFITVANEASVTNAAKKLNMTQPPLSHQIKVLEKELGVELMHKVGRNIELTSAGAILHEQGKEILESINILEKKLQDVHNGTAGILSIGSATSWGAPFLSEQVSIFNERYPQVQFRFYDDMQHSILSLLEKRVVDLSIVFPPFNHKLYNYIAMPKEPLIAVMRKKWDTAPLKKTTTFEELADRPLIINMKAEEHLTAYYKNSEIKPNIVCVHDDVRSMLLLAKTGLGIALIPKAANWVKYEENDMVYKIVDRPTSQINPHIIWLKKYKLSNVADKFLKLIMAE</sequence>
<dbReference type="PROSITE" id="PS50931">
    <property type="entry name" value="HTH_LYSR"/>
    <property type="match status" value="1"/>
</dbReference>
<reference evidence="6 7" key="1">
    <citation type="submission" date="2020-08" db="EMBL/GenBank/DDBJ databases">
        <title>Genomic Encyclopedia of Type Strains, Phase IV (KMG-IV): sequencing the most valuable type-strain genomes for metagenomic binning, comparative biology and taxonomic classification.</title>
        <authorList>
            <person name="Goeker M."/>
        </authorList>
    </citation>
    <scope>NUCLEOTIDE SEQUENCE [LARGE SCALE GENOMIC DNA]</scope>
    <source>
        <strain evidence="6 7">DSM 24661</strain>
    </source>
</reference>
<evidence type="ECO:0000256" key="1">
    <source>
        <dbReference type="ARBA" id="ARBA00009437"/>
    </source>
</evidence>
<dbReference type="CDD" id="cd05466">
    <property type="entry name" value="PBP2_LTTR_substrate"/>
    <property type="match status" value="1"/>
</dbReference>
<comment type="caution">
    <text evidence="6">The sequence shown here is derived from an EMBL/GenBank/DDBJ whole genome shotgun (WGS) entry which is preliminary data.</text>
</comment>
<dbReference type="Gene3D" id="1.10.10.10">
    <property type="entry name" value="Winged helix-like DNA-binding domain superfamily/Winged helix DNA-binding domain"/>
    <property type="match status" value="1"/>
</dbReference>
<dbReference type="GO" id="GO:0032993">
    <property type="term" value="C:protein-DNA complex"/>
    <property type="evidence" value="ECO:0007669"/>
    <property type="project" value="TreeGrafter"/>
</dbReference>
<keyword evidence="4" id="KW-0804">Transcription</keyword>
<dbReference type="PRINTS" id="PR00039">
    <property type="entry name" value="HTHLYSR"/>
</dbReference>
<dbReference type="InterPro" id="IPR000847">
    <property type="entry name" value="LysR_HTH_N"/>
</dbReference>
<dbReference type="AlphaFoldDB" id="A0A840UKL8"/>
<organism evidence="6 7">
    <name type="scientific">Pectinatus brassicae</name>
    <dbReference type="NCBI Taxonomy" id="862415"/>
    <lineage>
        <taxon>Bacteria</taxon>
        <taxon>Bacillati</taxon>
        <taxon>Bacillota</taxon>
        <taxon>Negativicutes</taxon>
        <taxon>Selenomonadales</taxon>
        <taxon>Selenomonadaceae</taxon>
        <taxon>Pectinatus</taxon>
    </lineage>
</organism>
<evidence type="ECO:0000256" key="4">
    <source>
        <dbReference type="ARBA" id="ARBA00023163"/>
    </source>
</evidence>
<keyword evidence="7" id="KW-1185">Reference proteome</keyword>